<keyword evidence="1 4" id="KW-0489">Methyltransferase</keyword>
<dbReference type="RefSeq" id="WP_186563717.1">
    <property type="nucleotide sequence ID" value="NZ_JACNMF010000005.1"/>
</dbReference>
<protein>
    <recommendedName>
        <fullName evidence="4">Release factor glutamine methyltransferase</fullName>
        <shortName evidence="4">RF MTase</shortName>
        <ecNumber evidence="4">2.1.1.297</ecNumber>
    </recommendedName>
    <alternativeName>
        <fullName evidence="4">N5-glutamine methyltransferase PrmC</fullName>
    </alternativeName>
    <alternativeName>
        <fullName evidence="4">Protein-(glutamine-N5) MTase PrmC</fullName>
    </alternativeName>
    <alternativeName>
        <fullName evidence="4">Protein-glutamine N-methyltransferase PrmC</fullName>
    </alternativeName>
</protein>
<dbReference type="Gene3D" id="1.10.8.10">
    <property type="entry name" value="DNA helicase RuvA subunit, C-terminal domain"/>
    <property type="match status" value="1"/>
</dbReference>
<accession>A0A923KH56</accession>
<comment type="similarity">
    <text evidence="4">Belongs to the protein N5-glutamine methyltransferase family. PrmC subfamily.</text>
</comment>
<dbReference type="PANTHER" id="PTHR18895:SF74">
    <property type="entry name" value="MTRF1L RELEASE FACTOR GLUTAMINE METHYLTRANSFERASE"/>
    <property type="match status" value="1"/>
</dbReference>
<sequence length="296" mass="34498">MMLKEVQARFHSELSGLYEKEEIDSFFYQLIEKNYEVDRIRLALEPDIAIEHAERILESLQFLKQHKPIQYIIGETEFYGLKFKVNENVLIPRPETEELVEWIIDCHSEYFDCAQHGFREESKIRILDIGTGSGCIAVSLAKNLQNAKVYALDVSEKALEVAKENADLNAVDVIFIKADILSLENRWNLGFYTLEFDIIVSNPPYVRELEKNIMKPNVLDNEPHLALFVKDQDPLLFYRAISEFSKTALNENGQLFFEINEYLGQETVALLEQKNYNNIELRKDIFGKDRMVKAEY</sequence>
<feature type="binding site" evidence="4">
    <location>
        <begin position="202"/>
        <end position="205"/>
    </location>
    <ligand>
        <name>substrate</name>
    </ligand>
</feature>
<proteinExistence type="inferred from homology"/>
<dbReference type="HAMAP" id="MF_02126">
    <property type="entry name" value="RF_methyltr_PrmC"/>
    <property type="match status" value="1"/>
</dbReference>
<dbReference type="InterPro" id="IPR002052">
    <property type="entry name" value="DNA_methylase_N6_adenine_CS"/>
</dbReference>
<dbReference type="Gene3D" id="3.40.50.150">
    <property type="entry name" value="Vaccinia Virus protein VP39"/>
    <property type="match status" value="1"/>
</dbReference>
<gene>
    <name evidence="4 6" type="primary">prmC</name>
    <name evidence="6" type="ORF">H7U19_15185</name>
</gene>
<dbReference type="EMBL" id="JACNMF010000005">
    <property type="protein sequence ID" value="MBC3759756.1"/>
    <property type="molecule type" value="Genomic_DNA"/>
</dbReference>
<evidence type="ECO:0000313" key="6">
    <source>
        <dbReference type="EMBL" id="MBC3759756.1"/>
    </source>
</evidence>
<evidence type="ECO:0000256" key="1">
    <source>
        <dbReference type="ARBA" id="ARBA00022603"/>
    </source>
</evidence>
<comment type="caution">
    <text evidence="6">The sequence shown here is derived from an EMBL/GenBank/DDBJ whole genome shotgun (WGS) entry which is preliminary data.</text>
</comment>
<dbReference type="InterPro" id="IPR029063">
    <property type="entry name" value="SAM-dependent_MTases_sf"/>
</dbReference>
<dbReference type="NCBIfam" id="TIGR03534">
    <property type="entry name" value="RF_mod_PrmC"/>
    <property type="match status" value="1"/>
</dbReference>
<reference evidence="6" key="1">
    <citation type="submission" date="2020-08" db="EMBL/GenBank/DDBJ databases">
        <title>Hyunsoonleella sp. strain SJ7 genome sequencing and assembly.</title>
        <authorList>
            <person name="Kim I."/>
        </authorList>
    </citation>
    <scope>NUCLEOTIDE SEQUENCE</scope>
    <source>
        <strain evidence="6">SJ7</strain>
    </source>
</reference>
<dbReference type="CDD" id="cd02440">
    <property type="entry name" value="AdoMet_MTases"/>
    <property type="match status" value="1"/>
</dbReference>
<evidence type="ECO:0000256" key="4">
    <source>
        <dbReference type="HAMAP-Rule" id="MF_02126"/>
    </source>
</evidence>
<keyword evidence="3 4" id="KW-0949">S-adenosyl-L-methionine</keyword>
<dbReference type="PROSITE" id="PS00092">
    <property type="entry name" value="N6_MTASE"/>
    <property type="match status" value="1"/>
</dbReference>
<keyword evidence="7" id="KW-1185">Reference proteome</keyword>
<dbReference type="InterPro" id="IPR025714">
    <property type="entry name" value="Methyltranfer_dom"/>
</dbReference>
<comment type="caution">
    <text evidence="4">Lacks conserved residue(s) required for the propagation of feature annotation.</text>
</comment>
<evidence type="ECO:0000313" key="7">
    <source>
        <dbReference type="Proteomes" id="UP000656244"/>
    </source>
</evidence>
<name>A0A923KH56_9FLAO</name>
<dbReference type="InterPro" id="IPR019874">
    <property type="entry name" value="RF_methyltr_PrmC"/>
</dbReference>
<keyword evidence="2 4" id="KW-0808">Transferase</keyword>
<feature type="binding site" evidence="4">
    <location>
        <position position="153"/>
    </location>
    <ligand>
        <name>S-adenosyl-L-methionine</name>
        <dbReference type="ChEBI" id="CHEBI:59789"/>
    </ligand>
</feature>
<dbReference type="AlphaFoldDB" id="A0A923KH56"/>
<dbReference type="GO" id="GO:0032259">
    <property type="term" value="P:methylation"/>
    <property type="evidence" value="ECO:0007669"/>
    <property type="project" value="UniProtKB-KW"/>
</dbReference>
<evidence type="ECO:0000256" key="3">
    <source>
        <dbReference type="ARBA" id="ARBA00022691"/>
    </source>
</evidence>
<dbReference type="InterPro" id="IPR050320">
    <property type="entry name" value="N5-glutamine_MTase"/>
</dbReference>
<evidence type="ECO:0000259" key="5">
    <source>
        <dbReference type="Pfam" id="PF13847"/>
    </source>
</evidence>
<dbReference type="GO" id="GO:0102559">
    <property type="term" value="F:peptide chain release factor N(5)-glutamine methyltransferase activity"/>
    <property type="evidence" value="ECO:0007669"/>
    <property type="project" value="UniProtKB-EC"/>
</dbReference>
<evidence type="ECO:0000256" key="2">
    <source>
        <dbReference type="ARBA" id="ARBA00022679"/>
    </source>
</evidence>
<dbReference type="InterPro" id="IPR004556">
    <property type="entry name" value="HemK-like"/>
</dbReference>
<feature type="binding site" evidence="4">
    <location>
        <begin position="130"/>
        <end position="134"/>
    </location>
    <ligand>
        <name>S-adenosyl-L-methionine</name>
        <dbReference type="ChEBI" id="CHEBI:59789"/>
    </ligand>
</feature>
<dbReference type="Proteomes" id="UP000656244">
    <property type="component" value="Unassembled WGS sequence"/>
</dbReference>
<dbReference type="EC" id="2.1.1.297" evidence="4"/>
<comment type="catalytic activity">
    <reaction evidence="4">
        <text>L-glutaminyl-[peptide chain release factor] + S-adenosyl-L-methionine = N(5)-methyl-L-glutaminyl-[peptide chain release factor] + S-adenosyl-L-homocysteine + H(+)</text>
        <dbReference type="Rhea" id="RHEA:42896"/>
        <dbReference type="Rhea" id="RHEA-COMP:10271"/>
        <dbReference type="Rhea" id="RHEA-COMP:10272"/>
        <dbReference type="ChEBI" id="CHEBI:15378"/>
        <dbReference type="ChEBI" id="CHEBI:30011"/>
        <dbReference type="ChEBI" id="CHEBI:57856"/>
        <dbReference type="ChEBI" id="CHEBI:59789"/>
        <dbReference type="ChEBI" id="CHEBI:61891"/>
        <dbReference type="EC" id="2.1.1.297"/>
    </reaction>
</comment>
<dbReference type="Pfam" id="PF13847">
    <property type="entry name" value="Methyltransf_31"/>
    <property type="match status" value="1"/>
</dbReference>
<dbReference type="NCBIfam" id="TIGR00536">
    <property type="entry name" value="hemK_fam"/>
    <property type="match status" value="1"/>
</dbReference>
<comment type="function">
    <text evidence="4">Methylates the class 1 translation termination release factors RF1/PrfA and RF2/PrfB on the glutamine residue of the universally conserved GGQ motif.</text>
</comment>
<feature type="domain" description="Methyltransferase" evidence="5">
    <location>
        <begin position="121"/>
        <end position="207"/>
    </location>
</feature>
<organism evidence="6 7">
    <name type="scientific">Hyunsoonleella aquatilis</name>
    <dbReference type="NCBI Taxonomy" id="2762758"/>
    <lineage>
        <taxon>Bacteria</taxon>
        <taxon>Pseudomonadati</taxon>
        <taxon>Bacteroidota</taxon>
        <taxon>Flavobacteriia</taxon>
        <taxon>Flavobacteriales</taxon>
        <taxon>Flavobacteriaceae</taxon>
    </lineage>
</organism>
<feature type="binding site" evidence="4">
    <location>
        <position position="202"/>
    </location>
    <ligand>
        <name>S-adenosyl-L-methionine</name>
        <dbReference type="ChEBI" id="CHEBI:59789"/>
    </ligand>
</feature>
<dbReference type="SUPFAM" id="SSF53335">
    <property type="entry name" value="S-adenosyl-L-methionine-dependent methyltransferases"/>
    <property type="match status" value="1"/>
</dbReference>
<dbReference type="PANTHER" id="PTHR18895">
    <property type="entry name" value="HEMK METHYLTRANSFERASE"/>
    <property type="match status" value="1"/>
</dbReference>
<dbReference type="GO" id="GO:0003676">
    <property type="term" value="F:nucleic acid binding"/>
    <property type="evidence" value="ECO:0007669"/>
    <property type="project" value="InterPro"/>
</dbReference>